<comment type="caution">
    <text evidence="2">The sequence shown here is derived from an EMBL/GenBank/DDBJ whole genome shotgun (WGS) entry which is preliminary data.</text>
</comment>
<dbReference type="InterPro" id="IPR012902">
    <property type="entry name" value="N_methyl_site"/>
</dbReference>
<proteinExistence type="predicted"/>
<keyword evidence="1" id="KW-0472">Membrane</keyword>
<evidence type="ECO:0008006" key="4">
    <source>
        <dbReference type="Google" id="ProtNLM"/>
    </source>
</evidence>
<dbReference type="Proteomes" id="UP000034072">
    <property type="component" value="Unassembled WGS sequence"/>
</dbReference>
<accession>A0A0G0TTD5</accession>
<name>A0A0G0TTD5_9BACT</name>
<gene>
    <name evidence="2" type="ORF">UT75_C0001G0046</name>
</gene>
<evidence type="ECO:0000313" key="3">
    <source>
        <dbReference type="Proteomes" id="UP000034072"/>
    </source>
</evidence>
<organism evidence="2 3">
    <name type="scientific">Candidatus Yanofskybacteria bacterium GW2011_GWE2_40_11</name>
    <dbReference type="NCBI Taxonomy" id="1619033"/>
    <lineage>
        <taxon>Bacteria</taxon>
        <taxon>Candidatus Yanofskyibacteriota</taxon>
    </lineage>
</organism>
<dbReference type="SUPFAM" id="SSF54523">
    <property type="entry name" value="Pili subunits"/>
    <property type="match status" value="1"/>
</dbReference>
<dbReference type="EMBL" id="LBXZ01000001">
    <property type="protein sequence ID" value="KKR41142.1"/>
    <property type="molecule type" value="Genomic_DNA"/>
</dbReference>
<reference evidence="2 3" key="1">
    <citation type="journal article" date="2015" name="Nature">
        <title>rRNA introns, odd ribosomes, and small enigmatic genomes across a large radiation of phyla.</title>
        <authorList>
            <person name="Brown C.T."/>
            <person name="Hug L.A."/>
            <person name="Thomas B.C."/>
            <person name="Sharon I."/>
            <person name="Castelle C.J."/>
            <person name="Singh A."/>
            <person name="Wilkins M.J."/>
            <person name="Williams K.H."/>
            <person name="Banfield J.F."/>
        </authorList>
    </citation>
    <scope>NUCLEOTIDE SEQUENCE [LARGE SCALE GENOMIC DNA]</scope>
</reference>
<protein>
    <recommendedName>
        <fullName evidence="4">General secretion pathway protein G</fullName>
    </recommendedName>
</protein>
<sequence>MTYKRLRHGKHGLSLVEVTIILATLMLLAGVLAPSIMDFVRDARFVKVKEDCEAIGVSLSRMLVDTGPCIRLDGRLPCSRNNRVNLLVSEGNAIRTRGLGAQLFDYGSYSYEANYTRMSSRESISYSQRIVATNMTWINATHLGGATAFTSEIKSDIDLRSAAEKHAADFRELLVKAEIDSPEIVISRISNAKEVKGSMTSCSEVILPQSGIVKCRMNPGIRMLWMAYRPKAAVNDRAVDLLKNVQWSGESLNAFMFQVETPKARYIFLVPEACGNLALFSVSDRQSSFIVESKLERQMLVKRKTIGWAYESENSLVVDIMENHLVQNLPRGRIENAYLYPDVMRLSYSSSIGMGWRGAYLSAIGPDPWGNRYMVNSIFFFDDELRWPYNSMCLSAGPDGVVETPFARAGVRREGDDFTYVISGGSR</sequence>
<evidence type="ECO:0000313" key="2">
    <source>
        <dbReference type="EMBL" id="KKR41142.1"/>
    </source>
</evidence>
<keyword evidence="1" id="KW-0812">Transmembrane</keyword>
<evidence type="ECO:0000256" key="1">
    <source>
        <dbReference type="SAM" id="Phobius"/>
    </source>
</evidence>
<keyword evidence="1" id="KW-1133">Transmembrane helix</keyword>
<dbReference type="PROSITE" id="PS00409">
    <property type="entry name" value="PROKAR_NTER_METHYL"/>
    <property type="match status" value="1"/>
</dbReference>
<dbReference type="InterPro" id="IPR045584">
    <property type="entry name" value="Pilin-like"/>
</dbReference>
<feature type="transmembrane region" description="Helical" evidence="1">
    <location>
        <begin position="12"/>
        <end position="37"/>
    </location>
</feature>
<dbReference type="AlphaFoldDB" id="A0A0G0TTD5"/>